<keyword evidence="11" id="KW-1185">Reference proteome</keyword>
<dbReference type="PANTHER" id="PTHR15692:SF20">
    <property type="entry name" value="NEUROGENIC MASTERMIND-LIKE N-TERMINAL DOMAIN-CONTAINING PROTEIN"/>
    <property type="match status" value="1"/>
</dbReference>
<dbReference type="EnsemblMetazoa" id="XM_014399882.2">
    <property type="protein sequence ID" value="XP_014255368.1"/>
    <property type="gene ID" value="LOC106669955"/>
</dbReference>
<dbReference type="Gene3D" id="6.10.250.970">
    <property type="match status" value="1"/>
</dbReference>
<dbReference type="SMART" id="SM01275">
    <property type="entry name" value="MamL-1"/>
    <property type="match status" value="1"/>
</dbReference>
<feature type="compositionally biased region" description="Low complexity" evidence="8">
    <location>
        <begin position="153"/>
        <end position="175"/>
    </location>
</feature>
<keyword evidence="4" id="KW-0805">Transcription regulation</keyword>
<dbReference type="RefSeq" id="XP_014255368.1">
    <property type="nucleotide sequence ID" value="XM_014399882.2"/>
</dbReference>
<dbReference type="Proteomes" id="UP000494040">
    <property type="component" value="Unassembled WGS sequence"/>
</dbReference>
<dbReference type="GeneID" id="106669955"/>
<dbReference type="Pfam" id="PF09596">
    <property type="entry name" value="MamL-1"/>
    <property type="match status" value="1"/>
</dbReference>
<keyword evidence="5" id="KW-0010">Activator</keyword>
<dbReference type="OrthoDB" id="5982619at2759"/>
<protein>
    <recommendedName>
        <fullName evidence="9">Neurogenic mastermind-like N-terminal domain-containing protein</fullName>
    </recommendedName>
</protein>
<dbReference type="GO" id="GO:0003713">
    <property type="term" value="F:transcription coactivator activity"/>
    <property type="evidence" value="ECO:0007669"/>
    <property type="project" value="InterPro"/>
</dbReference>
<feature type="domain" description="Neurogenic mastermind-like N-terminal" evidence="9">
    <location>
        <begin position="13"/>
        <end position="72"/>
    </location>
</feature>
<feature type="region of interest" description="Disordered" evidence="8">
    <location>
        <begin position="574"/>
        <end position="600"/>
    </location>
</feature>
<evidence type="ECO:0000313" key="10">
    <source>
        <dbReference type="EnsemblMetazoa" id="XP_014255368.1"/>
    </source>
</evidence>
<feature type="region of interest" description="Disordered" evidence="8">
    <location>
        <begin position="67"/>
        <end position="99"/>
    </location>
</feature>
<evidence type="ECO:0000256" key="5">
    <source>
        <dbReference type="ARBA" id="ARBA00023159"/>
    </source>
</evidence>
<dbReference type="GO" id="GO:0007221">
    <property type="term" value="P:positive regulation of transcription of Notch receptor target"/>
    <property type="evidence" value="ECO:0007669"/>
    <property type="project" value="InterPro"/>
</dbReference>
<evidence type="ECO:0000256" key="7">
    <source>
        <dbReference type="ARBA" id="ARBA00023242"/>
    </source>
</evidence>
<sequence length="631" mass="71908">MLSTMAPSDILPPKRQAVVERLRRRMENYRKHQNECIPRFDYSFNSVVEQNMQDTLLLKKNFLDNKVKKGSKKSEKKDMSYQNSRPSPQQSQQQQQPQKVEINTKFMPNNSQESPKQENMTKLSVQIVQQLEFTTSSSNSQVSTNVTVKTVNTSVKSETPHSSPAPSPAATTSDPVKCKKEPENSEFVDLEQCAAALEKDAAANGTNSFSAFPDLIGDSSDLITSEAFKDLISEIDFNPEFMRDFDFDNKNQKHTIKIEPDNNVPLVQKPKFPPPTIDFSNPEMSPAAQTLKQMAEQHQHKTQIGHSFNPRPPDSNTLDFQFNKAELLNNQNFQFRQQNSPRNFNTDNIKQENLPGQSSPKVFRMSPNDKLGSQYKPYYTHDSENFNSRQLPRGTFQMNQAQQIQAQGPVRISMAQKLDADIKEANLSLGSSQSVYMTSNQDSCCSASQTQSISFDNRGSFVHTQQQPVNVMNQIRPDMNRFQIPMMRYPQRMQQPMYNQYPHMNLPYRPQPVNAGNWRRPLQDQFMQAQGISFVNNDTRLGAGQIQLGNLNMPQQQRLAMVQQNANSSLRVEMEQKMERSPQCPQPQSNPTNQFSEQPFVGIPPDFNLDFLDLPSGDSSTFSEQDFLNSL</sequence>
<accession>A0A8I6S415</accession>
<feature type="region of interest" description="Disordered" evidence="8">
    <location>
        <begin position="153"/>
        <end position="180"/>
    </location>
</feature>
<dbReference type="InterPro" id="IPR019082">
    <property type="entry name" value="Mastermind-like_N"/>
</dbReference>
<dbReference type="PANTHER" id="PTHR15692">
    <property type="entry name" value="MASTERMIND-LIKE"/>
    <property type="match status" value="1"/>
</dbReference>
<evidence type="ECO:0000256" key="1">
    <source>
        <dbReference type="ARBA" id="ARBA00004324"/>
    </source>
</evidence>
<evidence type="ECO:0000256" key="2">
    <source>
        <dbReference type="ARBA" id="ARBA00008081"/>
    </source>
</evidence>
<evidence type="ECO:0000256" key="4">
    <source>
        <dbReference type="ARBA" id="ARBA00023015"/>
    </source>
</evidence>
<feature type="compositionally biased region" description="Basic and acidic residues" evidence="8">
    <location>
        <begin position="67"/>
        <end position="79"/>
    </location>
</feature>
<keyword evidence="3" id="KW-0914">Notch signaling pathway</keyword>
<proteinExistence type="inferred from homology"/>
<dbReference type="KEGG" id="clec:106669955"/>
<comment type="subcellular location">
    <subcellularLocation>
        <location evidence="1">Nucleus speckle</location>
    </subcellularLocation>
</comment>
<keyword evidence="7" id="KW-0539">Nucleus</keyword>
<feature type="compositionally biased region" description="Low complexity" evidence="8">
    <location>
        <begin position="82"/>
        <end position="98"/>
    </location>
</feature>
<feature type="compositionally biased region" description="Polar residues" evidence="8">
    <location>
        <begin position="586"/>
        <end position="597"/>
    </location>
</feature>
<feature type="region of interest" description="Disordered" evidence="8">
    <location>
        <begin position="343"/>
        <end position="363"/>
    </location>
</feature>
<comment type="similarity">
    <text evidence="2">Belongs to the mastermind family.</text>
</comment>
<dbReference type="InterPro" id="IPR046370">
    <property type="entry name" value="MAML_N_sf"/>
</dbReference>
<evidence type="ECO:0000259" key="9">
    <source>
        <dbReference type="SMART" id="SM01275"/>
    </source>
</evidence>
<evidence type="ECO:0000256" key="6">
    <source>
        <dbReference type="ARBA" id="ARBA00023163"/>
    </source>
</evidence>
<evidence type="ECO:0000313" key="11">
    <source>
        <dbReference type="Proteomes" id="UP000494040"/>
    </source>
</evidence>
<name>A0A8I6S415_CIMLE</name>
<reference evidence="10" key="1">
    <citation type="submission" date="2022-01" db="UniProtKB">
        <authorList>
            <consortium name="EnsemblMetazoa"/>
        </authorList>
    </citation>
    <scope>IDENTIFICATION</scope>
</reference>
<keyword evidence="6" id="KW-0804">Transcription</keyword>
<dbReference type="AlphaFoldDB" id="A0A8I6S415"/>
<evidence type="ECO:0000256" key="3">
    <source>
        <dbReference type="ARBA" id="ARBA00022976"/>
    </source>
</evidence>
<evidence type="ECO:0000256" key="8">
    <source>
        <dbReference type="SAM" id="MobiDB-lite"/>
    </source>
</evidence>
<organism evidence="10 11">
    <name type="scientific">Cimex lectularius</name>
    <name type="common">Bed bug</name>
    <name type="synonym">Acanthia lectularia</name>
    <dbReference type="NCBI Taxonomy" id="79782"/>
    <lineage>
        <taxon>Eukaryota</taxon>
        <taxon>Metazoa</taxon>
        <taxon>Ecdysozoa</taxon>
        <taxon>Arthropoda</taxon>
        <taxon>Hexapoda</taxon>
        <taxon>Insecta</taxon>
        <taxon>Pterygota</taxon>
        <taxon>Neoptera</taxon>
        <taxon>Paraneoptera</taxon>
        <taxon>Hemiptera</taxon>
        <taxon>Heteroptera</taxon>
        <taxon>Panheteroptera</taxon>
        <taxon>Cimicomorpha</taxon>
        <taxon>Cimicidae</taxon>
        <taxon>Cimex</taxon>
    </lineage>
</organism>
<dbReference type="GO" id="GO:0016607">
    <property type="term" value="C:nuclear speck"/>
    <property type="evidence" value="ECO:0007669"/>
    <property type="project" value="UniProtKB-SubCell"/>
</dbReference>
<dbReference type="InterPro" id="IPR046369">
    <property type="entry name" value="MAML1-3"/>
</dbReference>
<dbReference type="Pfam" id="PF20802">
    <property type="entry name" value="MAML1_3_TAD1"/>
    <property type="match status" value="1"/>
</dbReference>